<sequence length="67" mass="7370">MKACEMFQQNLCWFPAQLGGIEGAPLNLNESAHTAARDLTLRSAPRYGVTVLSENRDSPSAYNEVTK</sequence>
<keyword evidence="2" id="KW-1185">Reference proteome</keyword>
<name>A0A9J6FNW5_HAELO</name>
<dbReference type="VEuPathDB" id="VectorBase:HLOH_054266"/>
<dbReference type="Proteomes" id="UP000821853">
    <property type="component" value="Chromosome 10"/>
</dbReference>
<organism evidence="1 2">
    <name type="scientific">Haemaphysalis longicornis</name>
    <name type="common">Bush tick</name>
    <dbReference type="NCBI Taxonomy" id="44386"/>
    <lineage>
        <taxon>Eukaryota</taxon>
        <taxon>Metazoa</taxon>
        <taxon>Ecdysozoa</taxon>
        <taxon>Arthropoda</taxon>
        <taxon>Chelicerata</taxon>
        <taxon>Arachnida</taxon>
        <taxon>Acari</taxon>
        <taxon>Parasitiformes</taxon>
        <taxon>Ixodida</taxon>
        <taxon>Ixodoidea</taxon>
        <taxon>Ixodidae</taxon>
        <taxon>Haemaphysalinae</taxon>
        <taxon>Haemaphysalis</taxon>
    </lineage>
</organism>
<proteinExistence type="predicted"/>
<accession>A0A9J6FNW5</accession>
<comment type="caution">
    <text evidence="1">The sequence shown here is derived from an EMBL/GenBank/DDBJ whole genome shotgun (WGS) entry which is preliminary data.</text>
</comment>
<protein>
    <submittedName>
        <fullName evidence="1">Uncharacterized protein</fullName>
    </submittedName>
</protein>
<dbReference type="EMBL" id="JABSTR010000002">
    <property type="protein sequence ID" value="KAH9364543.1"/>
    <property type="molecule type" value="Genomic_DNA"/>
</dbReference>
<reference evidence="1 2" key="1">
    <citation type="journal article" date="2020" name="Cell">
        <title>Large-Scale Comparative Analyses of Tick Genomes Elucidate Their Genetic Diversity and Vector Capacities.</title>
        <authorList>
            <consortium name="Tick Genome and Microbiome Consortium (TIGMIC)"/>
            <person name="Jia N."/>
            <person name="Wang J."/>
            <person name="Shi W."/>
            <person name="Du L."/>
            <person name="Sun Y."/>
            <person name="Zhan W."/>
            <person name="Jiang J.F."/>
            <person name="Wang Q."/>
            <person name="Zhang B."/>
            <person name="Ji P."/>
            <person name="Bell-Sakyi L."/>
            <person name="Cui X.M."/>
            <person name="Yuan T.T."/>
            <person name="Jiang B.G."/>
            <person name="Yang W.F."/>
            <person name="Lam T.T."/>
            <person name="Chang Q.C."/>
            <person name="Ding S.J."/>
            <person name="Wang X.J."/>
            <person name="Zhu J.G."/>
            <person name="Ruan X.D."/>
            <person name="Zhao L."/>
            <person name="Wei J.T."/>
            <person name="Ye R.Z."/>
            <person name="Que T.C."/>
            <person name="Du C.H."/>
            <person name="Zhou Y.H."/>
            <person name="Cheng J.X."/>
            <person name="Dai P.F."/>
            <person name="Guo W.B."/>
            <person name="Han X.H."/>
            <person name="Huang E.J."/>
            <person name="Li L.F."/>
            <person name="Wei W."/>
            <person name="Gao Y.C."/>
            <person name="Liu J.Z."/>
            <person name="Shao H.Z."/>
            <person name="Wang X."/>
            <person name="Wang C.C."/>
            <person name="Yang T.C."/>
            <person name="Huo Q.B."/>
            <person name="Li W."/>
            <person name="Chen H.Y."/>
            <person name="Chen S.E."/>
            <person name="Zhou L.G."/>
            <person name="Ni X.B."/>
            <person name="Tian J.H."/>
            <person name="Sheng Y."/>
            <person name="Liu T."/>
            <person name="Pan Y.S."/>
            <person name="Xia L.Y."/>
            <person name="Li J."/>
            <person name="Zhao F."/>
            <person name="Cao W.C."/>
        </authorList>
    </citation>
    <scope>NUCLEOTIDE SEQUENCE [LARGE SCALE GENOMIC DNA]</scope>
    <source>
        <strain evidence="1">HaeL-2018</strain>
    </source>
</reference>
<evidence type="ECO:0000313" key="2">
    <source>
        <dbReference type="Proteomes" id="UP000821853"/>
    </source>
</evidence>
<evidence type="ECO:0000313" key="1">
    <source>
        <dbReference type="EMBL" id="KAH9364543.1"/>
    </source>
</evidence>
<gene>
    <name evidence="1" type="ORF">HPB48_013608</name>
</gene>
<dbReference type="AlphaFoldDB" id="A0A9J6FNW5"/>